<protein>
    <submittedName>
        <fullName evidence="2">Uncharacterized protein</fullName>
    </submittedName>
</protein>
<evidence type="ECO:0000256" key="1">
    <source>
        <dbReference type="SAM" id="MobiDB-lite"/>
    </source>
</evidence>
<comment type="caution">
    <text evidence="2">The sequence shown here is derived from an EMBL/GenBank/DDBJ whole genome shotgun (WGS) entry which is preliminary data.</text>
</comment>
<dbReference type="EMBL" id="JAWDGP010001678">
    <property type="protein sequence ID" value="KAK3789178.1"/>
    <property type="molecule type" value="Genomic_DNA"/>
</dbReference>
<accession>A0AAE1E192</accession>
<reference evidence="2" key="1">
    <citation type="journal article" date="2023" name="G3 (Bethesda)">
        <title>A reference genome for the long-term kleptoplast-retaining sea slug Elysia crispata morphotype clarki.</title>
        <authorList>
            <person name="Eastman K.E."/>
            <person name="Pendleton A.L."/>
            <person name="Shaikh M.A."/>
            <person name="Suttiyut T."/>
            <person name="Ogas R."/>
            <person name="Tomko P."/>
            <person name="Gavelis G."/>
            <person name="Widhalm J.R."/>
            <person name="Wisecaver J.H."/>
        </authorList>
    </citation>
    <scope>NUCLEOTIDE SEQUENCE</scope>
    <source>
        <strain evidence="2">ECLA1</strain>
    </source>
</reference>
<evidence type="ECO:0000313" key="2">
    <source>
        <dbReference type="EMBL" id="KAK3789178.1"/>
    </source>
</evidence>
<feature type="region of interest" description="Disordered" evidence="1">
    <location>
        <begin position="1"/>
        <end position="162"/>
    </location>
</feature>
<gene>
    <name evidence="2" type="ORF">RRG08_001570</name>
</gene>
<name>A0AAE1E192_9GAST</name>
<dbReference type="Proteomes" id="UP001283361">
    <property type="component" value="Unassembled WGS sequence"/>
</dbReference>
<organism evidence="2 3">
    <name type="scientific">Elysia crispata</name>
    <name type="common">lettuce slug</name>
    <dbReference type="NCBI Taxonomy" id="231223"/>
    <lineage>
        <taxon>Eukaryota</taxon>
        <taxon>Metazoa</taxon>
        <taxon>Spiralia</taxon>
        <taxon>Lophotrochozoa</taxon>
        <taxon>Mollusca</taxon>
        <taxon>Gastropoda</taxon>
        <taxon>Heterobranchia</taxon>
        <taxon>Euthyneura</taxon>
        <taxon>Panpulmonata</taxon>
        <taxon>Sacoglossa</taxon>
        <taxon>Placobranchoidea</taxon>
        <taxon>Plakobranchidae</taxon>
        <taxon>Elysia</taxon>
    </lineage>
</organism>
<evidence type="ECO:0000313" key="3">
    <source>
        <dbReference type="Proteomes" id="UP001283361"/>
    </source>
</evidence>
<feature type="compositionally biased region" description="Polar residues" evidence="1">
    <location>
        <begin position="56"/>
        <end position="69"/>
    </location>
</feature>
<dbReference type="AlphaFoldDB" id="A0AAE1E192"/>
<proteinExistence type="predicted"/>
<keyword evidence="3" id="KW-1185">Reference proteome</keyword>
<sequence>MEPGLPRVQPRLAPRGARHSTEDFQGYSHVSPREDGPLLYAGLGARHSTEGFQGYSHVSPQEDGPNNPTGLGARHSTESSQGLPRYTPRLTPIHHVSPREDGPASGAGLGVRHYTRAPRVSQGIAKSRPREDGLAPKSCRPRGETNHLACKNGQPMDVPVSP</sequence>